<evidence type="ECO:0000313" key="2">
    <source>
        <dbReference type="EMBL" id="TDC91908.1"/>
    </source>
</evidence>
<evidence type="ECO:0000313" key="3">
    <source>
        <dbReference type="Proteomes" id="UP000294744"/>
    </source>
</evidence>
<dbReference type="RefSeq" id="WP_132623895.1">
    <property type="nucleotide sequence ID" value="NZ_SMKV01000016.1"/>
</dbReference>
<sequence>MTAAGFAPEWLALRERADAEARAADLLVPLSESLPAHGLVIHDLGCGTGSMGRWLAGRLDGPQHWVLHDRDPRLLALAEAALATEDVTVEARRAELAGLRATDLAGTSLVTASALLDVLTEAEVRSLAAACVEARCPALLTLTVVGRVDFDPPEPLDAGFEEAFNQHQRRHLLGPDAVPAAVAAFEDLGARVLTRPSPWRLGPGPLTEEWLRGWVGAACEQDPELAAAAPDYLRRRSGDLRVLVHHADLLAIPEERA</sequence>
<dbReference type="Proteomes" id="UP000294744">
    <property type="component" value="Unassembled WGS sequence"/>
</dbReference>
<proteinExistence type="predicted"/>
<dbReference type="SUPFAM" id="SSF53335">
    <property type="entry name" value="S-adenosyl-L-methionine-dependent methyltransferases"/>
    <property type="match status" value="1"/>
</dbReference>
<accession>A0A4R4UIZ8</accession>
<keyword evidence="2" id="KW-0808">Transferase</keyword>
<gene>
    <name evidence="2" type="ORF">E1161_15265</name>
</gene>
<dbReference type="Pfam" id="PF13649">
    <property type="entry name" value="Methyltransf_25"/>
    <property type="match status" value="1"/>
</dbReference>
<protein>
    <submittedName>
        <fullName evidence="2">Methyltransferase domain-containing protein</fullName>
    </submittedName>
</protein>
<dbReference type="Gene3D" id="3.40.50.150">
    <property type="entry name" value="Vaccinia Virus protein VP39"/>
    <property type="match status" value="1"/>
</dbReference>
<comment type="caution">
    <text evidence="2">The sequence shown here is derived from an EMBL/GenBank/DDBJ whole genome shotgun (WGS) entry which is preliminary data.</text>
</comment>
<dbReference type="GO" id="GO:0032259">
    <property type="term" value="P:methylation"/>
    <property type="evidence" value="ECO:0007669"/>
    <property type="project" value="UniProtKB-KW"/>
</dbReference>
<organism evidence="2 3">
    <name type="scientific">Saccharopolyspora aridisoli</name>
    <dbReference type="NCBI Taxonomy" id="2530385"/>
    <lineage>
        <taxon>Bacteria</taxon>
        <taxon>Bacillati</taxon>
        <taxon>Actinomycetota</taxon>
        <taxon>Actinomycetes</taxon>
        <taxon>Pseudonocardiales</taxon>
        <taxon>Pseudonocardiaceae</taxon>
        <taxon>Saccharopolyspora</taxon>
    </lineage>
</organism>
<keyword evidence="3" id="KW-1185">Reference proteome</keyword>
<dbReference type="AlphaFoldDB" id="A0A4R4UIZ8"/>
<dbReference type="InterPro" id="IPR041698">
    <property type="entry name" value="Methyltransf_25"/>
</dbReference>
<keyword evidence="2" id="KW-0489">Methyltransferase</keyword>
<dbReference type="OrthoDB" id="7273451at2"/>
<evidence type="ECO:0000259" key="1">
    <source>
        <dbReference type="Pfam" id="PF13649"/>
    </source>
</evidence>
<reference evidence="2 3" key="1">
    <citation type="submission" date="2019-03" db="EMBL/GenBank/DDBJ databases">
        <title>Draft genome sequences of novel Actinobacteria.</title>
        <authorList>
            <person name="Sahin N."/>
            <person name="Ay H."/>
            <person name="Saygin H."/>
        </authorList>
    </citation>
    <scope>NUCLEOTIDE SEQUENCE [LARGE SCALE GENOMIC DNA]</scope>
    <source>
        <strain evidence="2 3">16K404</strain>
    </source>
</reference>
<feature type="domain" description="Methyltransferase" evidence="1">
    <location>
        <begin position="42"/>
        <end position="132"/>
    </location>
</feature>
<dbReference type="GO" id="GO:0008168">
    <property type="term" value="F:methyltransferase activity"/>
    <property type="evidence" value="ECO:0007669"/>
    <property type="project" value="UniProtKB-KW"/>
</dbReference>
<name>A0A4R4UIZ8_9PSEU</name>
<dbReference type="EMBL" id="SMKV01000016">
    <property type="protein sequence ID" value="TDC91908.1"/>
    <property type="molecule type" value="Genomic_DNA"/>
</dbReference>
<dbReference type="InterPro" id="IPR029063">
    <property type="entry name" value="SAM-dependent_MTases_sf"/>
</dbReference>